<proteinExistence type="inferred from homology"/>
<dbReference type="Pfam" id="PF01433">
    <property type="entry name" value="Peptidase_M1"/>
    <property type="match status" value="1"/>
</dbReference>
<dbReference type="EC" id="3.-.-.-" evidence="4"/>
<dbReference type="PANTHER" id="PTHR11533">
    <property type="entry name" value="PROTEASE M1 ZINC METALLOPROTEASE"/>
    <property type="match status" value="1"/>
</dbReference>
<evidence type="ECO:0000259" key="2">
    <source>
        <dbReference type="Pfam" id="PF01433"/>
    </source>
</evidence>
<dbReference type="InterPro" id="IPR014782">
    <property type="entry name" value="Peptidase_M1_dom"/>
</dbReference>
<dbReference type="Gene3D" id="1.10.390.10">
    <property type="entry name" value="Neutral Protease Domain 2"/>
    <property type="match status" value="1"/>
</dbReference>
<sequence>MMYKMVEKYYPDWKITGEMMLTRASGAFNDDSLRRTHPIDVDVKDPETVAQIFDQISYGKGGMILRMIEKFAGFEEFRQGIHSYLTAFSYQNATGADLWKNVEKSSGKPISKVMEAWIKRPGYPYITVTKKGGKLHLEQGRFLLDGSVSEETWPIPLTVKRKGSEDSVLMETKRMDIDARNFLKLNGDESGFYRVLYDDSSYQDILGSMKDLSYLDRWGLVSDMFAFLVSGKLKFDRYVHYISFFNDETDNTVVQEISAQLQQLYLLDHRNRNLLDTAEKFYKAQLARLGSMKQGESVNDIILRGALSTRLAMIDAKFASETAKKFDSLESEIPDMRGAIALSAALHFGDVKKLADKLAKVRSDEDRVKIISAMGHLKGEDSYNFVMKLIDEGKIKKQDITSYFASLGVEPANRDLTFRFLPDVVYRMAKVFVGTATPGRLLYQVVQYVGLGRTKEMKELLNRISTPLIERGIAQGLESLAINENLLKNL</sequence>
<name>T1BZE1_9ZZZZ</name>
<dbReference type="SUPFAM" id="SSF55486">
    <property type="entry name" value="Metalloproteases ('zincins'), catalytic domain"/>
    <property type="match status" value="1"/>
</dbReference>
<comment type="similarity">
    <text evidence="1">Belongs to the peptidase M1 family.</text>
</comment>
<dbReference type="PANTHER" id="PTHR11533:SF174">
    <property type="entry name" value="PUROMYCIN-SENSITIVE AMINOPEPTIDASE-RELATED"/>
    <property type="match status" value="1"/>
</dbReference>
<evidence type="ECO:0000313" key="4">
    <source>
        <dbReference type="EMBL" id="EQD78591.1"/>
    </source>
</evidence>
<dbReference type="GO" id="GO:0005615">
    <property type="term" value="C:extracellular space"/>
    <property type="evidence" value="ECO:0007669"/>
    <property type="project" value="TreeGrafter"/>
</dbReference>
<evidence type="ECO:0000256" key="1">
    <source>
        <dbReference type="ARBA" id="ARBA00010136"/>
    </source>
</evidence>
<feature type="domain" description="Peptidase M1 membrane alanine aminopeptidase" evidence="2">
    <location>
        <begin position="1"/>
        <end position="117"/>
    </location>
</feature>
<dbReference type="Gene3D" id="1.25.50.20">
    <property type="match status" value="1"/>
</dbReference>
<organism evidence="4">
    <name type="scientific">mine drainage metagenome</name>
    <dbReference type="NCBI Taxonomy" id="410659"/>
    <lineage>
        <taxon>unclassified sequences</taxon>
        <taxon>metagenomes</taxon>
        <taxon>ecological metagenomes</taxon>
    </lineage>
</organism>
<dbReference type="Pfam" id="PF11838">
    <property type="entry name" value="ERAP1_C"/>
    <property type="match status" value="1"/>
</dbReference>
<dbReference type="GO" id="GO:0070006">
    <property type="term" value="F:metalloaminopeptidase activity"/>
    <property type="evidence" value="ECO:0007669"/>
    <property type="project" value="TreeGrafter"/>
</dbReference>
<protein>
    <submittedName>
        <fullName evidence="4">Peptidase M1, membrane alanine aminopeptidase</fullName>
        <ecNumber evidence="4">3.-.-.-</ecNumber>
    </submittedName>
</protein>
<comment type="caution">
    <text evidence="4">The sequence shown here is derived from an EMBL/GenBank/DDBJ whole genome shotgun (WGS) entry which is preliminary data.</text>
</comment>
<dbReference type="EMBL" id="AUZY01000479">
    <property type="protein sequence ID" value="EQD78591.1"/>
    <property type="molecule type" value="Genomic_DNA"/>
</dbReference>
<dbReference type="GO" id="GO:0006508">
    <property type="term" value="P:proteolysis"/>
    <property type="evidence" value="ECO:0007669"/>
    <property type="project" value="TreeGrafter"/>
</dbReference>
<dbReference type="InterPro" id="IPR050344">
    <property type="entry name" value="Peptidase_M1_aminopeptidases"/>
</dbReference>
<dbReference type="InterPro" id="IPR027268">
    <property type="entry name" value="Peptidase_M4/M1_CTD_sf"/>
</dbReference>
<dbReference type="GO" id="GO:0016020">
    <property type="term" value="C:membrane"/>
    <property type="evidence" value="ECO:0007669"/>
    <property type="project" value="TreeGrafter"/>
</dbReference>
<accession>T1BZE1</accession>
<dbReference type="GO" id="GO:0008270">
    <property type="term" value="F:zinc ion binding"/>
    <property type="evidence" value="ECO:0007669"/>
    <property type="project" value="InterPro"/>
</dbReference>
<evidence type="ECO:0000259" key="3">
    <source>
        <dbReference type="Pfam" id="PF11838"/>
    </source>
</evidence>
<dbReference type="InterPro" id="IPR024571">
    <property type="entry name" value="ERAP1-like_C_dom"/>
</dbReference>
<reference evidence="4" key="2">
    <citation type="journal article" date="2014" name="ISME J.">
        <title>Microbial stratification in low pH oxic and suboxic macroscopic growths along an acid mine drainage.</title>
        <authorList>
            <person name="Mendez-Garcia C."/>
            <person name="Mesa V."/>
            <person name="Sprenger R.R."/>
            <person name="Richter M."/>
            <person name="Diez M.S."/>
            <person name="Solano J."/>
            <person name="Bargiela R."/>
            <person name="Golyshina O.V."/>
            <person name="Manteca A."/>
            <person name="Ramos J.L."/>
            <person name="Gallego J.R."/>
            <person name="Llorente I."/>
            <person name="Martins Dos Santos V.A."/>
            <person name="Jensen O.N."/>
            <person name="Pelaez A.I."/>
            <person name="Sanchez J."/>
            <person name="Ferrer M."/>
        </authorList>
    </citation>
    <scope>NUCLEOTIDE SEQUENCE</scope>
</reference>
<dbReference type="AlphaFoldDB" id="T1BZE1"/>
<dbReference type="Gene3D" id="2.60.40.1910">
    <property type="match status" value="1"/>
</dbReference>
<keyword evidence="4" id="KW-0645">Protease</keyword>
<dbReference type="GO" id="GO:0005737">
    <property type="term" value="C:cytoplasm"/>
    <property type="evidence" value="ECO:0007669"/>
    <property type="project" value="TreeGrafter"/>
</dbReference>
<keyword evidence="4" id="KW-0378">Hydrolase</keyword>
<keyword evidence="4" id="KW-0031">Aminopeptidase</keyword>
<feature type="domain" description="ERAP1-like C-terminal" evidence="3">
    <location>
        <begin position="182"/>
        <end position="480"/>
    </location>
</feature>
<dbReference type="GO" id="GO:0042277">
    <property type="term" value="F:peptide binding"/>
    <property type="evidence" value="ECO:0007669"/>
    <property type="project" value="TreeGrafter"/>
</dbReference>
<dbReference type="GO" id="GO:0043171">
    <property type="term" value="P:peptide catabolic process"/>
    <property type="evidence" value="ECO:0007669"/>
    <property type="project" value="TreeGrafter"/>
</dbReference>
<gene>
    <name evidence="4" type="ORF">B1B_00636</name>
</gene>
<reference evidence="4" key="1">
    <citation type="submission" date="2013-08" db="EMBL/GenBank/DDBJ databases">
        <authorList>
            <person name="Mendez C."/>
            <person name="Richter M."/>
            <person name="Ferrer M."/>
            <person name="Sanchez J."/>
        </authorList>
    </citation>
    <scope>NUCLEOTIDE SEQUENCE</scope>
</reference>